<feature type="transmembrane region" description="Helical" evidence="1">
    <location>
        <begin position="95"/>
        <end position="117"/>
    </location>
</feature>
<name>A0ABW0KWJ7_9BACT</name>
<keyword evidence="1" id="KW-0812">Transmembrane</keyword>
<dbReference type="RefSeq" id="WP_377171378.1">
    <property type="nucleotide sequence ID" value="NZ_JBHSMQ010000012.1"/>
</dbReference>
<dbReference type="Proteomes" id="UP001596052">
    <property type="component" value="Unassembled WGS sequence"/>
</dbReference>
<evidence type="ECO:0000313" key="3">
    <source>
        <dbReference type="Proteomes" id="UP001596052"/>
    </source>
</evidence>
<keyword evidence="3" id="KW-1185">Reference proteome</keyword>
<keyword evidence="1" id="KW-1133">Transmembrane helix</keyword>
<feature type="transmembrane region" description="Helical" evidence="1">
    <location>
        <begin position="6"/>
        <end position="28"/>
    </location>
</feature>
<reference evidence="3" key="1">
    <citation type="journal article" date="2019" name="Int. J. Syst. Evol. Microbiol.">
        <title>The Global Catalogue of Microorganisms (GCM) 10K type strain sequencing project: providing services to taxonomists for standard genome sequencing and annotation.</title>
        <authorList>
            <consortium name="The Broad Institute Genomics Platform"/>
            <consortium name="The Broad Institute Genome Sequencing Center for Infectious Disease"/>
            <person name="Wu L."/>
            <person name="Ma J."/>
        </authorList>
    </citation>
    <scope>NUCLEOTIDE SEQUENCE [LARGE SCALE GENOMIC DNA]</scope>
    <source>
        <strain evidence="3">CGMCC 4.1469</strain>
    </source>
</reference>
<evidence type="ECO:0000256" key="1">
    <source>
        <dbReference type="SAM" id="Phobius"/>
    </source>
</evidence>
<organism evidence="2 3">
    <name type="scientific">Prosthecobacter fluviatilis</name>
    <dbReference type="NCBI Taxonomy" id="445931"/>
    <lineage>
        <taxon>Bacteria</taxon>
        <taxon>Pseudomonadati</taxon>
        <taxon>Verrucomicrobiota</taxon>
        <taxon>Verrucomicrobiia</taxon>
        <taxon>Verrucomicrobiales</taxon>
        <taxon>Verrucomicrobiaceae</taxon>
        <taxon>Prosthecobacter</taxon>
    </lineage>
</organism>
<dbReference type="EMBL" id="JBHSMQ010000012">
    <property type="protein sequence ID" value="MFC5457739.1"/>
    <property type="molecule type" value="Genomic_DNA"/>
</dbReference>
<comment type="caution">
    <text evidence="2">The sequence shown here is derived from an EMBL/GenBank/DDBJ whole genome shotgun (WGS) entry which is preliminary data.</text>
</comment>
<accession>A0ABW0KWJ7</accession>
<keyword evidence="1" id="KW-0472">Membrane</keyword>
<evidence type="ECO:0000313" key="2">
    <source>
        <dbReference type="EMBL" id="MFC5457739.1"/>
    </source>
</evidence>
<gene>
    <name evidence="2" type="ORF">ACFQDI_22915</name>
</gene>
<protein>
    <submittedName>
        <fullName evidence="2">Uncharacterized protein</fullName>
    </submittedName>
</protein>
<sequence length="143" mass="15907">MLAPKLITFFAGLALLLPFAITFWIMAFRHQDTEAELKMRQEQIFAELKAEHDFNDGASEAPDDRDPVMAGVVAYDSMCLPMVPPDVWSFFPRRWVGLVGLFCIFIMTGLWLLSAFIPAHIYSGSIGSTPQPEPSAVPASTQK</sequence>
<proteinExistence type="predicted"/>